<dbReference type="EMBL" id="BAAABX010000057">
    <property type="protein sequence ID" value="GAA0425150.1"/>
    <property type="molecule type" value="Genomic_DNA"/>
</dbReference>
<dbReference type="RefSeq" id="WP_344029403.1">
    <property type="nucleotide sequence ID" value="NZ_BAAABX010000057.1"/>
</dbReference>
<reference evidence="2" key="1">
    <citation type="journal article" date="2019" name="Int. J. Syst. Evol. Microbiol.">
        <title>The Global Catalogue of Microorganisms (GCM) 10K type strain sequencing project: providing services to taxonomists for standard genome sequencing and annotation.</title>
        <authorList>
            <consortium name="The Broad Institute Genomics Platform"/>
            <consortium name="The Broad Institute Genome Sequencing Center for Infectious Disease"/>
            <person name="Wu L."/>
            <person name="Ma J."/>
        </authorList>
    </citation>
    <scope>NUCLEOTIDE SEQUENCE [LARGE SCALE GENOMIC DNA]</scope>
    <source>
        <strain evidence="2">JCM 4788</strain>
    </source>
</reference>
<sequence length="72" mass="7221">MKLTVITSADGSVAAVVHGHLSEAGGGDVVAGPQLKLGQQVHEVDIPEANESLSAGELLQCVGRYVAAQGLA</sequence>
<evidence type="ECO:0000313" key="1">
    <source>
        <dbReference type="EMBL" id="GAA0425150.1"/>
    </source>
</evidence>
<protein>
    <submittedName>
        <fullName evidence="1">Uncharacterized protein</fullName>
    </submittedName>
</protein>
<organism evidence="1 2">
    <name type="scientific">Streptomyces luteireticuli</name>
    <dbReference type="NCBI Taxonomy" id="173858"/>
    <lineage>
        <taxon>Bacteria</taxon>
        <taxon>Bacillati</taxon>
        <taxon>Actinomycetota</taxon>
        <taxon>Actinomycetes</taxon>
        <taxon>Kitasatosporales</taxon>
        <taxon>Streptomycetaceae</taxon>
        <taxon>Streptomyces</taxon>
    </lineage>
</organism>
<comment type="caution">
    <text evidence="1">The sequence shown here is derived from an EMBL/GenBank/DDBJ whole genome shotgun (WGS) entry which is preliminary data.</text>
</comment>
<dbReference type="Proteomes" id="UP001500879">
    <property type="component" value="Unassembled WGS sequence"/>
</dbReference>
<proteinExistence type="predicted"/>
<name>A0ABP3ITU5_9ACTN</name>
<gene>
    <name evidence="1" type="ORF">GCM10010357_53320</name>
</gene>
<accession>A0ABP3ITU5</accession>
<evidence type="ECO:0000313" key="2">
    <source>
        <dbReference type="Proteomes" id="UP001500879"/>
    </source>
</evidence>
<keyword evidence="2" id="KW-1185">Reference proteome</keyword>